<name>A0A9D6AA71_9BACT</name>
<gene>
    <name evidence="1" type="ORF">HXN55_07230</name>
</gene>
<reference evidence="1" key="1">
    <citation type="submission" date="2020-04" db="EMBL/GenBank/DDBJ databases">
        <title>Deep metagenomics examines the oral microbiome during advanced dental caries in children, revealing novel taxa and co-occurrences with host molecules.</title>
        <authorList>
            <person name="Baker J.L."/>
            <person name="Morton J.T."/>
            <person name="Dinis M."/>
            <person name="Alvarez R."/>
            <person name="Tran N.C."/>
            <person name="Knight R."/>
            <person name="Edlund A."/>
        </authorList>
    </citation>
    <scope>NUCLEOTIDE SEQUENCE</scope>
    <source>
        <strain evidence="1">JCVI_32_bin.50</strain>
    </source>
</reference>
<sequence>MNINIKILSKQELVTCEVVIDGYLHTVSYQADTTNTIAKVLQFTDRVALITQGESPSYVLDPHRQATYTHNTEHFSGGQWETLPDDGGQTAYKGVIAIFNMIEQGKMGR</sequence>
<accession>A0A9D6AA71</accession>
<proteinExistence type="predicted"/>
<organism evidence="1 2">
    <name type="scientific">Prevotella nigrescens</name>
    <dbReference type="NCBI Taxonomy" id="28133"/>
    <lineage>
        <taxon>Bacteria</taxon>
        <taxon>Pseudomonadati</taxon>
        <taxon>Bacteroidota</taxon>
        <taxon>Bacteroidia</taxon>
        <taxon>Bacteroidales</taxon>
        <taxon>Prevotellaceae</taxon>
        <taxon>Prevotella</taxon>
    </lineage>
</organism>
<dbReference type="EMBL" id="JABZTM010000073">
    <property type="protein sequence ID" value="MBF1447156.1"/>
    <property type="molecule type" value="Genomic_DNA"/>
</dbReference>
<protein>
    <submittedName>
        <fullName evidence="1">Uncharacterized protein</fullName>
    </submittedName>
</protein>
<evidence type="ECO:0000313" key="1">
    <source>
        <dbReference type="EMBL" id="MBF1447156.1"/>
    </source>
</evidence>
<evidence type="ECO:0000313" key="2">
    <source>
        <dbReference type="Proteomes" id="UP000787419"/>
    </source>
</evidence>
<dbReference type="AlphaFoldDB" id="A0A9D6AA71"/>
<dbReference type="RefSeq" id="WP_278490482.1">
    <property type="nucleotide sequence ID" value="NZ_JABZTM010000073.1"/>
</dbReference>
<dbReference type="Proteomes" id="UP000787419">
    <property type="component" value="Unassembled WGS sequence"/>
</dbReference>
<comment type="caution">
    <text evidence="1">The sequence shown here is derived from an EMBL/GenBank/DDBJ whole genome shotgun (WGS) entry which is preliminary data.</text>
</comment>